<name>A0A2I1RBJ7_9ACTN</name>
<dbReference type="EMBL" id="PKJC01000003">
    <property type="protein sequence ID" value="PKZ66456.1"/>
    <property type="molecule type" value="Genomic_DNA"/>
</dbReference>
<evidence type="ECO:0000256" key="7">
    <source>
        <dbReference type="ARBA" id="ARBA00022989"/>
    </source>
</evidence>
<evidence type="ECO:0000256" key="8">
    <source>
        <dbReference type="ARBA" id="ARBA00023136"/>
    </source>
</evidence>
<protein>
    <recommendedName>
        <fullName evidence="9">Cobalamin biosynthesis protein CobD</fullName>
    </recommendedName>
</protein>
<dbReference type="GO" id="GO:0009236">
    <property type="term" value="P:cobalamin biosynthetic process"/>
    <property type="evidence" value="ECO:0007669"/>
    <property type="project" value="UniProtKB-UniRule"/>
</dbReference>
<dbReference type="GO" id="GO:0048472">
    <property type="term" value="F:threonine-phosphate decarboxylase activity"/>
    <property type="evidence" value="ECO:0007669"/>
    <property type="project" value="InterPro"/>
</dbReference>
<dbReference type="STRING" id="2055.BCM27_15865"/>
<dbReference type="GO" id="GO:0005886">
    <property type="term" value="C:plasma membrane"/>
    <property type="evidence" value="ECO:0007669"/>
    <property type="project" value="UniProtKB-SubCell"/>
</dbReference>
<dbReference type="PANTHER" id="PTHR34308">
    <property type="entry name" value="COBALAMIN BIOSYNTHESIS PROTEIN CBIB"/>
    <property type="match status" value="1"/>
</dbReference>
<dbReference type="InterPro" id="IPR004485">
    <property type="entry name" value="Cobalamin_biosynth_CobD/CbiB"/>
</dbReference>
<dbReference type="GO" id="GO:0015420">
    <property type="term" value="F:ABC-type vitamin B12 transporter activity"/>
    <property type="evidence" value="ECO:0007669"/>
    <property type="project" value="UniProtKB-UniRule"/>
</dbReference>
<comment type="caution">
    <text evidence="9">Lacks conserved residue(s) required for the propagation of feature annotation.</text>
</comment>
<dbReference type="HAMAP" id="MF_00024">
    <property type="entry name" value="CobD_CbiB"/>
    <property type="match status" value="1"/>
</dbReference>
<gene>
    <name evidence="9" type="primary">cobD</name>
    <name evidence="10" type="ORF">CYJ73_06025</name>
</gene>
<dbReference type="Pfam" id="PF03186">
    <property type="entry name" value="CobD_Cbib"/>
    <property type="match status" value="1"/>
</dbReference>
<comment type="subcellular location">
    <subcellularLocation>
        <location evidence="1 9">Cell membrane</location>
        <topology evidence="1 9">Multi-pass membrane protein</topology>
    </subcellularLocation>
</comment>
<dbReference type="NCBIfam" id="TIGR00380">
    <property type="entry name" value="cobal_cbiB"/>
    <property type="match status" value="1"/>
</dbReference>
<keyword evidence="5 9" id="KW-0169">Cobalamin biosynthesis</keyword>
<evidence type="ECO:0000256" key="2">
    <source>
        <dbReference type="ARBA" id="ARBA00004953"/>
    </source>
</evidence>
<evidence type="ECO:0000256" key="9">
    <source>
        <dbReference type="HAMAP-Rule" id="MF_00024"/>
    </source>
</evidence>
<keyword evidence="4 9" id="KW-1003">Cell membrane</keyword>
<comment type="similarity">
    <text evidence="3 9">Belongs to the CobD/CbiB family.</text>
</comment>
<feature type="transmembrane region" description="Helical" evidence="9">
    <location>
        <begin position="64"/>
        <end position="83"/>
    </location>
</feature>
<organism evidence="10 11">
    <name type="scientific">Gordonia terrae</name>
    <dbReference type="NCBI Taxonomy" id="2055"/>
    <lineage>
        <taxon>Bacteria</taxon>
        <taxon>Bacillati</taxon>
        <taxon>Actinomycetota</taxon>
        <taxon>Actinomycetes</taxon>
        <taxon>Mycobacteriales</taxon>
        <taxon>Gordoniaceae</taxon>
        <taxon>Gordonia</taxon>
    </lineage>
</organism>
<reference evidence="10 11" key="1">
    <citation type="submission" date="2017-12" db="EMBL/GenBank/DDBJ databases">
        <title>Phylogenetic diversity of female urinary microbiome.</title>
        <authorList>
            <person name="Thomas-White K."/>
            <person name="Wolfe A.J."/>
        </authorList>
    </citation>
    <scope>NUCLEOTIDE SEQUENCE [LARGE SCALE GENOMIC DNA]</scope>
    <source>
        <strain evidence="10 11">UMB0777</strain>
    </source>
</reference>
<dbReference type="PANTHER" id="PTHR34308:SF1">
    <property type="entry name" value="COBALAMIN BIOSYNTHESIS PROTEIN CBIB"/>
    <property type="match status" value="1"/>
</dbReference>
<evidence type="ECO:0000256" key="5">
    <source>
        <dbReference type="ARBA" id="ARBA00022573"/>
    </source>
</evidence>
<evidence type="ECO:0000256" key="4">
    <source>
        <dbReference type="ARBA" id="ARBA00022475"/>
    </source>
</evidence>
<sequence>MPRPPRVRRPRPDRRRGAVTAAGMLVGFVLDDLFGDPALGHPVAGFGRLTGAVERRLYRDSRRAGVGLVGVMVGSTVVLAVAADRRATGIAGVAVTAASTWIALGGTSLCRVGDAVAEALETHDIDAARALIPSLCGRDPESLDEAGLCRAALESIAENTSDATVGPLVWGAVAGVPGVLGYRAVNTLDAMVGYRNPRYQDFGWAAARLDDLANLLPARLAGSLLVVLGGAPRRTVEAWRRDSGAHPSPNAGVVEAGFAGALGVQLGGRTVYPHGVEVRPTLGSGPAPGPADLRAAVALSRRVQRATVLTCAAVAVARPGATAAARWLSRRIAG</sequence>
<evidence type="ECO:0000256" key="1">
    <source>
        <dbReference type="ARBA" id="ARBA00004651"/>
    </source>
</evidence>
<evidence type="ECO:0000256" key="6">
    <source>
        <dbReference type="ARBA" id="ARBA00022692"/>
    </source>
</evidence>
<keyword evidence="7 9" id="KW-1133">Transmembrane helix</keyword>
<proteinExistence type="inferred from homology"/>
<accession>A0A2I1RBJ7</accession>
<dbReference type="UniPathway" id="UPA00148"/>
<comment type="pathway">
    <text evidence="2 9">Cofactor biosynthesis; adenosylcobalamin biosynthesis.</text>
</comment>
<dbReference type="AlphaFoldDB" id="A0A2I1RBJ7"/>
<keyword evidence="8 9" id="KW-0472">Membrane</keyword>
<dbReference type="Proteomes" id="UP000234662">
    <property type="component" value="Unassembled WGS sequence"/>
</dbReference>
<comment type="function">
    <text evidence="9">Converts cobyric acid to cobinamide by the addition of aminopropanol on the F carboxylic group.</text>
</comment>
<evidence type="ECO:0000313" key="10">
    <source>
        <dbReference type="EMBL" id="PKZ66456.1"/>
    </source>
</evidence>
<keyword evidence="6 9" id="KW-0812">Transmembrane</keyword>
<evidence type="ECO:0000256" key="3">
    <source>
        <dbReference type="ARBA" id="ARBA00006263"/>
    </source>
</evidence>
<comment type="caution">
    <text evidence="10">The sequence shown here is derived from an EMBL/GenBank/DDBJ whole genome shotgun (WGS) entry which is preliminary data.</text>
</comment>
<evidence type="ECO:0000313" key="11">
    <source>
        <dbReference type="Proteomes" id="UP000234662"/>
    </source>
</evidence>
<dbReference type="NCBIfam" id="NF002276">
    <property type="entry name" value="PRK01209.1-4"/>
    <property type="match status" value="1"/>
</dbReference>